<sequence length="649" mass="65588">MSSSDIFGIGLSGLSAAQWGLTTAGNNISNASTAGYTVETNVYAESAGQYTGSGYFGSGVTTVTVQRNYSQYLSTELNNANSTGSALSANYSMASQLNNLVGSPTAGISAAISAYFTGLQNVANAPSNLANRQTAISDAQTLATQLNAAGQQYDQLRQSVNQQLTESVNQINSYTQQIAQLNVQIKNASSQGQPPNQLMDQRDQLVSQLSQQVGASVVQNSDGYSVFLSSGQPLVVANSSFDLGTSVSSGDPSELAVTYKGLHGATSASGSTQYLSDSTLSGGTVGGLLAFRSQTLDPAESQLGAIATSFAAQVNAQNALGIDLSGSAGGNLFTVASPTVYANLNNTGNATLSVSLANASSPTTDDYSLSFASGTYTLTDTTTGSVVGTATSIATGSPGTTIGGLVLTMPSGSMSAGDSFTIQPTRGALNSFALATTNASAIAASSPVLVSASSTNTGTATVTQGSVAAGYSVSSMTLTYNSGSGTLSGFPSTSTISVNGTAQSAGTTSITYNSGDTITVNGVSFTISGTPANGDTFTIAKNTGTDDGRNALTISNLVSSTVFSNSTTLTGAYANYINNIGNSASQLKSANTAQSALVSQIQSAQQSVSGVNLDEEASNLLKYQQLYQANSKVIQTAESMFQTLIGAIQ</sequence>
<keyword evidence="13" id="KW-0282">Flagellum</keyword>
<dbReference type="AlphaFoldDB" id="A0A2T3XNE2"/>
<comment type="similarity">
    <text evidence="3">Belongs to the flagella basal body rod proteins family.</text>
</comment>
<dbReference type="Pfam" id="PF00460">
    <property type="entry name" value="Flg_bb_rod"/>
    <property type="match status" value="1"/>
</dbReference>
<evidence type="ECO:0000259" key="12">
    <source>
        <dbReference type="Pfam" id="PF22638"/>
    </source>
</evidence>
<gene>
    <name evidence="13" type="ORF">C9I57_24685</name>
</gene>
<dbReference type="GO" id="GO:0005198">
    <property type="term" value="F:structural molecule activity"/>
    <property type="evidence" value="ECO:0007669"/>
    <property type="project" value="InterPro"/>
</dbReference>
<dbReference type="InterPro" id="IPR001444">
    <property type="entry name" value="Flag_bb_rod_N"/>
</dbReference>
<feature type="domain" description="Flagellar basal body rod protein N-terminal" evidence="8">
    <location>
        <begin position="10"/>
        <end position="37"/>
    </location>
</feature>
<dbReference type="EMBL" id="PYUC01000014">
    <property type="protein sequence ID" value="PTB18036.1"/>
    <property type="molecule type" value="Genomic_DNA"/>
</dbReference>
<comment type="subcellular location">
    <subcellularLocation>
        <location evidence="1">Bacterial flagellum</location>
    </subcellularLocation>
    <subcellularLocation>
        <location evidence="2">Secreted</location>
    </subcellularLocation>
</comment>
<dbReference type="Pfam" id="PF22638">
    <property type="entry name" value="FlgK_D1"/>
    <property type="match status" value="1"/>
</dbReference>
<dbReference type="GO" id="GO:0009424">
    <property type="term" value="C:bacterial-type flagellum hook"/>
    <property type="evidence" value="ECO:0007669"/>
    <property type="project" value="InterPro"/>
</dbReference>
<organism evidence="13 14">
    <name type="scientific">Trinickia symbiotica</name>
    <dbReference type="NCBI Taxonomy" id="863227"/>
    <lineage>
        <taxon>Bacteria</taxon>
        <taxon>Pseudomonadati</taxon>
        <taxon>Pseudomonadota</taxon>
        <taxon>Betaproteobacteria</taxon>
        <taxon>Burkholderiales</taxon>
        <taxon>Burkholderiaceae</taxon>
        <taxon>Trinickia</taxon>
    </lineage>
</organism>
<dbReference type="Pfam" id="PF21158">
    <property type="entry name" value="flgK_1st_1"/>
    <property type="match status" value="1"/>
</dbReference>
<evidence type="ECO:0000259" key="11">
    <source>
        <dbReference type="Pfam" id="PF21159"/>
    </source>
</evidence>
<keyword evidence="13" id="KW-0969">Cilium</keyword>
<keyword evidence="6" id="KW-0975">Bacterial flagellum</keyword>
<evidence type="ECO:0000256" key="1">
    <source>
        <dbReference type="ARBA" id="ARBA00004365"/>
    </source>
</evidence>
<evidence type="ECO:0000256" key="7">
    <source>
        <dbReference type="SAM" id="Coils"/>
    </source>
</evidence>
<name>A0A2T3XNE2_9BURK</name>
<evidence type="ECO:0000259" key="10">
    <source>
        <dbReference type="Pfam" id="PF21158"/>
    </source>
</evidence>
<dbReference type="InterPro" id="IPR049474">
    <property type="entry name" value="FlgK_D3"/>
</dbReference>
<evidence type="ECO:0000313" key="14">
    <source>
        <dbReference type="Proteomes" id="UP000240638"/>
    </source>
</evidence>
<evidence type="ECO:0000313" key="13">
    <source>
        <dbReference type="EMBL" id="PTB18036.1"/>
    </source>
</evidence>
<keyword evidence="7" id="KW-0175">Coiled coil</keyword>
<evidence type="ECO:0000259" key="8">
    <source>
        <dbReference type="Pfam" id="PF00460"/>
    </source>
</evidence>
<dbReference type="RefSeq" id="WP_107153224.1">
    <property type="nucleotide sequence ID" value="NZ_PYUC01000014.1"/>
</dbReference>
<comment type="caution">
    <text evidence="13">The sequence shown here is derived from an EMBL/GenBank/DDBJ whole genome shotgun (WGS) entry which is preliminary data.</text>
</comment>
<feature type="domain" description="Flagellar hook-associated protein 1 D3" evidence="11">
    <location>
        <begin position="447"/>
        <end position="540"/>
    </location>
</feature>
<dbReference type="Pfam" id="PF21159">
    <property type="entry name" value="FlgK_2nd"/>
    <property type="match status" value="1"/>
</dbReference>
<dbReference type="PRINTS" id="PR01005">
    <property type="entry name" value="FLGHOOKAP1"/>
</dbReference>
<dbReference type="GO" id="GO:0044780">
    <property type="term" value="P:bacterial-type flagellum assembly"/>
    <property type="evidence" value="ECO:0007669"/>
    <property type="project" value="InterPro"/>
</dbReference>
<keyword evidence="13" id="KW-0966">Cell projection</keyword>
<accession>A0A2T3XNE2</accession>
<feature type="coiled-coil region" evidence="7">
    <location>
        <begin position="139"/>
        <end position="191"/>
    </location>
</feature>
<evidence type="ECO:0000256" key="5">
    <source>
        <dbReference type="ARBA" id="ARBA00022525"/>
    </source>
</evidence>
<dbReference type="PROSITE" id="PS00588">
    <property type="entry name" value="FLAGELLA_BB_ROD"/>
    <property type="match status" value="1"/>
</dbReference>
<evidence type="ECO:0000256" key="3">
    <source>
        <dbReference type="ARBA" id="ARBA00009677"/>
    </source>
</evidence>
<feature type="domain" description="Flagellar hook-associated protein FlgK helical" evidence="12">
    <location>
        <begin position="95"/>
        <end position="333"/>
    </location>
</feature>
<dbReference type="InterPro" id="IPR053927">
    <property type="entry name" value="FlgK_helical"/>
</dbReference>
<dbReference type="PANTHER" id="PTHR30033">
    <property type="entry name" value="FLAGELLAR HOOK-ASSOCIATED PROTEIN 1"/>
    <property type="match status" value="1"/>
</dbReference>
<feature type="domain" description="Flagellar basal-body/hook protein C-terminal" evidence="9">
    <location>
        <begin position="608"/>
        <end position="645"/>
    </location>
</feature>
<dbReference type="NCBIfam" id="TIGR02492">
    <property type="entry name" value="flgK_ends"/>
    <property type="match status" value="1"/>
</dbReference>
<reference evidence="13 14" key="1">
    <citation type="submission" date="2018-03" db="EMBL/GenBank/DDBJ databases">
        <title>Whole genome analyses suggest that Burkholderia sensu lato contains two further novel genera in the rhizoxinica-symbiotica group Mycetohabitans gen. nov., and Trinickia gen. nov.: implications for the evolution of diazotrophy and nodulation in the Burkholderiaceae.</title>
        <authorList>
            <person name="Estrada De Los Santos P."/>
            <person name="Palmer M."/>
            <person name="Chavez-Ramirez B."/>
            <person name="Steenkamp E.T."/>
            <person name="Hirsch A.M."/>
            <person name="Manyaka P."/>
            <person name="Maluk M."/>
            <person name="Lafos M."/>
            <person name="Crook M."/>
            <person name="Gross E."/>
            <person name="Simon M.F."/>
            <person name="Bueno Dos Reis Junior F."/>
            <person name="Poole P.S."/>
            <person name="Venter S.N."/>
            <person name="James E.K."/>
        </authorList>
    </citation>
    <scope>NUCLEOTIDE SEQUENCE [LARGE SCALE GENOMIC DNA]</scope>
    <source>
        <strain evidence="13 14">JPY-366</strain>
    </source>
</reference>
<proteinExistence type="inferred from homology"/>
<dbReference type="Proteomes" id="UP000240638">
    <property type="component" value="Unassembled WGS sequence"/>
</dbReference>
<evidence type="ECO:0000256" key="6">
    <source>
        <dbReference type="ARBA" id="ARBA00023143"/>
    </source>
</evidence>
<dbReference type="PANTHER" id="PTHR30033:SF1">
    <property type="entry name" value="FLAGELLAR HOOK-ASSOCIATED PROTEIN 1"/>
    <property type="match status" value="1"/>
</dbReference>
<dbReference type="InterPro" id="IPR010930">
    <property type="entry name" value="Flg_bb/hook_C_dom"/>
</dbReference>
<protein>
    <recommendedName>
        <fullName evidence="4">Flagellar hook-associated protein 1</fullName>
    </recommendedName>
</protein>
<dbReference type="SUPFAM" id="SSF64518">
    <property type="entry name" value="Phase 1 flagellin"/>
    <property type="match status" value="2"/>
</dbReference>
<dbReference type="InterPro" id="IPR049119">
    <property type="entry name" value="FlgK_D2-like"/>
</dbReference>
<dbReference type="GO" id="GO:0005576">
    <property type="term" value="C:extracellular region"/>
    <property type="evidence" value="ECO:0007669"/>
    <property type="project" value="UniProtKB-SubCell"/>
</dbReference>
<evidence type="ECO:0000259" key="9">
    <source>
        <dbReference type="Pfam" id="PF06429"/>
    </source>
</evidence>
<evidence type="ECO:0000256" key="4">
    <source>
        <dbReference type="ARBA" id="ARBA00016244"/>
    </source>
</evidence>
<evidence type="ECO:0000256" key="2">
    <source>
        <dbReference type="ARBA" id="ARBA00004613"/>
    </source>
</evidence>
<dbReference type="InterPro" id="IPR019776">
    <property type="entry name" value="Flagellar_basal_body_rod_CS"/>
</dbReference>
<feature type="domain" description="Flagellar hook-associated protein 1 D2-like" evidence="10">
    <location>
        <begin position="342"/>
        <end position="424"/>
    </location>
</feature>
<dbReference type="Pfam" id="PF06429">
    <property type="entry name" value="Flg_bbr_C"/>
    <property type="match status" value="1"/>
</dbReference>
<keyword evidence="5" id="KW-0964">Secreted</keyword>
<dbReference type="InterPro" id="IPR002371">
    <property type="entry name" value="FlgK"/>
</dbReference>